<accession>A0A8J2J4B4</accession>
<reference evidence="1" key="1">
    <citation type="submission" date="2021-06" db="EMBL/GenBank/DDBJ databases">
        <authorList>
            <person name="Hodson N. C."/>
            <person name="Mongue J. A."/>
            <person name="Jaron S. K."/>
        </authorList>
    </citation>
    <scope>NUCLEOTIDE SEQUENCE</scope>
</reference>
<feature type="non-terminal residue" evidence="1">
    <location>
        <position position="1"/>
    </location>
</feature>
<sequence length="42" mass="5046">MDPRELSPRQKMMLVTLPEIHFSIKLKQINMTLLYKKFEAPE</sequence>
<gene>
    <name evidence="1" type="ORF">AFUS01_LOCUS1626</name>
</gene>
<dbReference type="EMBL" id="CAJVCH010009032">
    <property type="protein sequence ID" value="CAG7665589.1"/>
    <property type="molecule type" value="Genomic_DNA"/>
</dbReference>
<evidence type="ECO:0000313" key="1">
    <source>
        <dbReference type="EMBL" id="CAG7665589.1"/>
    </source>
</evidence>
<organism evidence="1 2">
    <name type="scientific">Allacma fusca</name>
    <dbReference type="NCBI Taxonomy" id="39272"/>
    <lineage>
        <taxon>Eukaryota</taxon>
        <taxon>Metazoa</taxon>
        <taxon>Ecdysozoa</taxon>
        <taxon>Arthropoda</taxon>
        <taxon>Hexapoda</taxon>
        <taxon>Collembola</taxon>
        <taxon>Symphypleona</taxon>
        <taxon>Sminthuridae</taxon>
        <taxon>Allacma</taxon>
    </lineage>
</organism>
<evidence type="ECO:0000313" key="2">
    <source>
        <dbReference type="Proteomes" id="UP000708208"/>
    </source>
</evidence>
<protein>
    <submittedName>
        <fullName evidence="1">Uncharacterized protein</fullName>
    </submittedName>
</protein>
<comment type="caution">
    <text evidence="1">The sequence shown here is derived from an EMBL/GenBank/DDBJ whole genome shotgun (WGS) entry which is preliminary data.</text>
</comment>
<name>A0A8J2J4B4_9HEXA</name>
<dbReference type="Proteomes" id="UP000708208">
    <property type="component" value="Unassembled WGS sequence"/>
</dbReference>
<proteinExistence type="predicted"/>
<keyword evidence="2" id="KW-1185">Reference proteome</keyword>
<dbReference type="AlphaFoldDB" id="A0A8J2J4B4"/>